<dbReference type="Gene3D" id="3.40.50.620">
    <property type="entry name" value="HUPs"/>
    <property type="match status" value="1"/>
</dbReference>
<evidence type="ECO:0000256" key="5">
    <source>
        <dbReference type="ARBA" id="ARBA00022840"/>
    </source>
</evidence>
<evidence type="ECO:0000256" key="1">
    <source>
        <dbReference type="ARBA" id="ARBA00005594"/>
    </source>
</evidence>
<evidence type="ECO:0000256" key="12">
    <source>
        <dbReference type="RuleBase" id="RU363038"/>
    </source>
</evidence>
<dbReference type="AlphaFoldDB" id="A0A815R5U4"/>
<accession>A0A815R5U4</accession>
<dbReference type="GO" id="GO:0006420">
    <property type="term" value="P:arginyl-tRNA aminoacylation"/>
    <property type="evidence" value="ECO:0007669"/>
    <property type="project" value="InterPro"/>
</dbReference>
<dbReference type="Gene3D" id="1.10.730.10">
    <property type="entry name" value="Isoleucyl-tRNA Synthetase, Domain 1"/>
    <property type="match status" value="1"/>
</dbReference>
<evidence type="ECO:0000256" key="3">
    <source>
        <dbReference type="ARBA" id="ARBA00022598"/>
    </source>
</evidence>
<reference evidence="14" key="1">
    <citation type="submission" date="2021-02" db="EMBL/GenBank/DDBJ databases">
        <authorList>
            <person name="Nowell W R."/>
        </authorList>
    </citation>
    <scope>NUCLEOTIDE SEQUENCE</scope>
</reference>
<dbReference type="InterPro" id="IPR014729">
    <property type="entry name" value="Rossmann-like_a/b/a_fold"/>
</dbReference>
<dbReference type="PANTHER" id="PTHR11956:SF11">
    <property type="entry name" value="ARGININE--TRNA LIGASE, MITOCHONDRIAL-RELATED"/>
    <property type="match status" value="1"/>
</dbReference>
<dbReference type="Pfam" id="PF00750">
    <property type="entry name" value="tRNA-synt_1d"/>
    <property type="match status" value="1"/>
</dbReference>
<dbReference type="InterPro" id="IPR009080">
    <property type="entry name" value="tRNAsynth_Ia_anticodon-bd"/>
</dbReference>
<dbReference type="NCBIfam" id="TIGR00456">
    <property type="entry name" value="argS"/>
    <property type="match status" value="1"/>
</dbReference>
<dbReference type="PANTHER" id="PTHR11956">
    <property type="entry name" value="ARGINYL-TRNA SYNTHETASE"/>
    <property type="match status" value="1"/>
</dbReference>
<name>A0A815R5U4_9BILA</name>
<evidence type="ECO:0000256" key="10">
    <source>
        <dbReference type="ARBA" id="ARBA00049339"/>
    </source>
</evidence>
<dbReference type="OrthoDB" id="68056at2759"/>
<dbReference type="GO" id="GO:0004814">
    <property type="term" value="F:arginine-tRNA ligase activity"/>
    <property type="evidence" value="ECO:0007669"/>
    <property type="project" value="UniProtKB-EC"/>
</dbReference>
<dbReference type="GO" id="GO:0032543">
    <property type="term" value="P:mitochondrial translation"/>
    <property type="evidence" value="ECO:0007669"/>
    <property type="project" value="TreeGrafter"/>
</dbReference>
<comment type="caution">
    <text evidence="14">The sequence shown here is derived from an EMBL/GenBank/DDBJ whole genome shotgun (WGS) entry which is preliminary data.</text>
</comment>
<dbReference type="InterPro" id="IPR035684">
    <property type="entry name" value="ArgRS_core"/>
</dbReference>
<keyword evidence="5 12" id="KW-0067">ATP-binding</keyword>
<keyword evidence="3 12" id="KW-0436">Ligase</keyword>
<evidence type="ECO:0000313" key="14">
    <source>
        <dbReference type="EMBL" id="CAF1471461.1"/>
    </source>
</evidence>
<dbReference type="SUPFAM" id="SSF52374">
    <property type="entry name" value="Nucleotidylyl transferase"/>
    <property type="match status" value="1"/>
</dbReference>
<dbReference type="PRINTS" id="PR01038">
    <property type="entry name" value="TRNASYNTHARG"/>
</dbReference>
<dbReference type="Proteomes" id="UP000663834">
    <property type="component" value="Unassembled WGS sequence"/>
</dbReference>
<dbReference type="GO" id="GO:0005524">
    <property type="term" value="F:ATP binding"/>
    <property type="evidence" value="ECO:0007669"/>
    <property type="project" value="UniProtKB-KW"/>
</dbReference>
<comment type="function">
    <text evidence="11">Catalyzes the attachment of arginine to tRNA(Arg) in a two-step reaction: arginine is first activated by ATP to form Arg-AMP and then transferred to the acceptor end of tRNA(Arg).</text>
</comment>
<proteinExistence type="inferred from homology"/>
<dbReference type="EMBL" id="CAJNOW010006027">
    <property type="protein sequence ID" value="CAF1471461.1"/>
    <property type="molecule type" value="Genomic_DNA"/>
</dbReference>
<dbReference type="GO" id="GO:0005739">
    <property type="term" value="C:mitochondrion"/>
    <property type="evidence" value="ECO:0007669"/>
    <property type="project" value="TreeGrafter"/>
</dbReference>
<sequence>MNLLRQQAVRQIKTLLRSLPEIRCINDDQVNFDEKLYALIRVESIRHKTSAMPLGRFIVSLPQCQAASLIDGDLEFNKHTNIRSLPIEQTNQEAVLDKDGGLRVPVNTSTFFNIALNDLIPVFRSSSFYDQKRYRWYFDDWRKIPKWTEINDESLMERKTKKLIVEFSSPNIAKPLHAGHLRSTLVGQFISTIHERFGHSVYRLNYLGDWGTQYGLLAVGFSKFGSYDELNKHPLKHLLDVYVRANKDDSLHEDAMKYFAKMEAGDNEAIDLWKNFRELSIDNLKQVYQLFGIHFDEYQSESQFSKQAKEIIDKLGQLGYCKKRDDGVLEATIPSKYNSLPRDACVVVQKSDGTTLYITRDIAALKTRLETIPTEKILYVVDSSQTEHFRNLLTISKAMQVDQVKNWDLDDFYIPFGRMINFQTRKGKFDLLSDVLDDAKERAQEGLDRFLIRKDGIDHAKVSAVIGKAYLILNDFSRARRADYMFSWHEISSKDGVAFLLLYCHARLCSLEKQVKIPIDWSANVNLLTDRQEHILIQQLSTFQDVLFDAYRSHEPTKIVHYLVRLVKSINRALAKLYVQNEEVELAKARLLLYHMCRLSLKEGLELLGIEALTRI</sequence>
<keyword evidence="6 12" id="KW-0648">Protein biosynthesis</keyword>
<feature type="domain" description="DALR anticodon binding" evidence="13">
    <location>
        <begin position="501"/>
        <end position="616"/>
    </location>
</feature>
<evidence type="ECO:0000256" key="11">
    <source>
        <dbReference type="ARBA" id="ARBA00049595"/>
    </source>
</evidence>
<dbReference type="InterPro" id="IPR001412">
    <property type="entry name" value="aa-tRNA-synth_I_CS"/>
</dbReference>
<evidence type="ECO:0000313" key="15">
    <source>
        <dbReference type="Proteomes" id="UP000663834"/>
    </source>
</evidence>
<evidence type="ECO:0000256" key="4">
    <source>
        <dbReference type="ARBA" id="ARBA00022741"/>
    </source>
</evidence>
<evidence type="ECO:0000259" key="13">
    <source>
        <dbReference type="SMART" id="SM00836"/>
    </source>
</evidence>
<dbReference type="SUPFAM" id="SSF47323">
    <property type="entry name" value="Anticodon-binding domain of a subclass of class I aminoacyl-tRNA synthetases"/>
    <property type="match status" value="1"/>
</dbReference>
<dbReference type="PROSITE" id="PS00178">
    <property type="entry name" value="AA_TRNA_LIGASE_I"/>
    <property type="match status" value="1"/>
</dbReference>
<evidence type="ECO:0000256" key="6">
    <source>
        <dbReference type="ARBA" id="ARBA00022917"/>
    </source>
</evidence>
<dbReference type="SMART" id="SM00836">
    <property type="entry name" value="DALR_1"/>
    <property type="match status" value="1"/>
</dbReference>
<comment type="catalytic activity">
    <reaction evidence="10">
        <text>tRNA(Arg) + L-arginine + ATP = L-arginyl-tRNA(Arg) + AMP + diphosphate</text>
        <dbReference type="Rhea" id="RHEA:20301"/>
        <dbReference type="Rhea" id="RHEA-COMP:9658"/>
        <dbReference type="Rhea" id="RHEA-COMP:9673"/>
        <dbReference type="ChEBI" id="CHEBI:30616"/>
        <dbReference type="ChEBI" id="CHEBI:32682"/>
        <dbReference type="ChEBI" id="CHEBI:33019"/>
        <dbReference type="ChEBI" id="CHEBI:78442"/>
        <dbReference type="ChEBI" id="CHEBI:78513"/>
        <dbReference type="ChEBI" id="CHEBI:456215"/>
        <dbReference type="EC" id="6.1.1.19"/>
    </reaction>
</comment>
<gene>
    <name evidence="14" type="ORF">KQP761_LOCUS13063</name>
</gene>
<evidence type="ECO:0000256" key="9">
    <source>
        <dbReference type="ARBA" id="ARBA00039495"/>
    </source>
</evidence>
<evidence type="ECO:0000256" key="7">
    <source>
        <dbReference type="ARBA" id="ARBA00023146"/>
    </source>
</evidence>
<dbReference type="EC" id="6.1.1.19" evidence="2"/>
<dbReference type="Pfam" id="PF05746">
    <property type="entry name" value="DALR_1"/>
    <property type="match status" value="1"/>
</dbReference>
<dbReference type="InterPro" id="IPR008909">
    <property type="entry name" value="DALR_anticod-bd"/>
</dbReference>
<dbReference type="InterPro" id="IPR001278">
    <property type="entry name" value="Arg-tRNA-ligase"/>
</dbReference>
<organism evidence="14 15">
    <name type="scientific">Rotaria magnacalcarata</name>
    <dbReference type="NCBI Taxonomy" id="392030"/>
    <lineage>
        <taxon>Eukaryota</taxon>
        <taxon>Metazoa</taxon>
        <taxon>Spiralia</taxon>
        <taxon>Gnathifera</taxon>
        <taxon>Rotifera</taxon>
        <taxon>Eurotatoria</taxon>
        <taxon>Bdelloidea</taxon>
        <taxon>Philodinida</taxon>
        <taxon>Philodinidae</taxon>
        <taxon>Rotaria</taxon>
    </lineage>
</organism>
<keyword evidence="4 12" id="KW-0547">Nucleotide-binding</keyword>
<dbReference type="FunFam" id="1.10.730.10:FF:000006">
    <property type="entry name" value="Arginyl-tRNA synthetase 2, mitochondrial"/>
    <property type="match status" value="1"/>
</dbReference>
<protein>
    <recommendedName>
        <fullName evidence="9">Probable arginine--tRNA ligase, mitochondrial</fullName>
        <ecNumber evidence="2">6.1.1.19</ecNumber>
    </recommendedName>
    <alternativeName>
        <fullName evidence="8">Arginyl-tRNA synthetase</fullName>
    </alternativeName>
</protein>
<evidence type="ECO:0000256" key="2">
    <source>
        <dbReference type="ARBA" id="ARBA00012837"/>
    </source>
</evidence>
<evidence type="ECO:0000256" key="8">
    <source>
        <dbReference type="ARBA" id="ARBA00033033"/>
    </source>
</evidence>
<comment type="similarity">
    <text evidence="1 12">Belongs to the class-I aminoacyl-tRNA synthetase family.</text>
</comment>
<keyword evidence="7 12" id="KW-0030">Aminoacyl-tRNA synthetase</keyword>